<dbReference type="GO" id="GO:0002949">
    <property type="term" value="P:tRNA threonylcarbamoyladenosine modification"/>
    <property type="evidence" value="ECO:0007669"/>
    <property type="project" value="InterPro"/>
</dbReference>
<reference evidence="3" key="1">
    <citation type="journal article" date="2020" name="ISME J.">
        <title>Comparative genomics reveals insights into cyanobacterial evolution and habitat adaptation.</title>
        <authorList>
            <person name="Chen M.Y."/>
            <person name="Teng W.K."/>
            <person name="Zhao L."/>
            <person name="Hu C.X."/>
            <person name="Zhou Y.K."/>
            <person name="Han B.P."/>
            <person name="Song L.R."/>
            <person name="Shu W.S."/>
        </authorList>
    </citation>
    <scope>NUCLEOTIDE SEQUENCE [LARGE SCALE GENOMIC DNA]</scope>
    <source>
        <strain evidence="3">FACHB-251</strain>
    </source>
</reference>
<keyword evidence="3" id="KW-1185">Reference proteome</keyword>
<evidence type="ECO:0000313" key="3">
    <source>
        <dbReference type="Proteomes" id="UP000662185"/>
    </source>
</evidence>
<sequence>MTTKLEPLPPTKYALALHTTTPELGLVISNFAEDTRTHVWNLGRDLSSHIHQYLIDLIQPQTWTDLAFIAVAKGPGGFTGTRIGVVTARTLGQQLEIPVFAISTLAAVAWQIPPTPLEKGGYISTDKGVDVPIYEGVDVPPLLRGVRGDQIIAVEMQAQRGQVFGAIYQIAADNSGIIALLPDTVFTPEKWQETLANWHTEYQLIKATSGLAATVSSILELAYLEWQQNKRPHWSEALPYYGQHPVDL</sequence>
<dbReference type="Gene3D" id="3.30.420.40">
    <property type="match status" value="1"/>
</dbReference>
<evidence type="ECO:0000259" key="1">
    <source>
        <dbReference type="Pfam" id="PF00814"/>
    </source>
</evidence>
<dbReference type="Pfam" id="PF00814">
    <property type="entry name" value="TsaD"/>
    <property type="match status" value="1"/>
</dbReference>
<dbReference type="RefSeq" id="WP_190563037.1">
    <property type="nucleotide sequence ID" value="NZ_JACJQU010000013.1"/>
</dbReference>
<dbReference type="Proteomes" id="UP000662185">
    <property type="component" value="Unassembled WGS sequence"/>
</dbReference>
<protein>
    <submittedName>
        <fullName evidence="2">tRNA (Adenosine(37)-N6)-threonylcarbamoyltransferase complex dimerization subunit type 1 TsaB</fullName>
    </submittedName>
</protein>
<evidence type="ECO:0000313" key="2">
    <source>
        <dbReference type="EMBL" id="MBD2295555.1"/>
    </source>
</evidence>
<dbReference type="AlphaFoldDB" id="A0A926WJY9"/>
<feature type="domain" description="Gcp-like" evidence="1">
    <location>
        <begin position="62"/>
        <end position="110"/>
    </location>
</feature>
<name>A0A926WJY9_9NOST</name>
<gene>
    <name evidence="2" type="primary">tsaB</name>
    <name evidence="2" type="ORF">H6G06_19285</name>
</gene>
<comment type="caution">
    <text evidence="2">The sequence shown here is derived from an EMBL/GenBank/DDBJ whole genome shotgun (WGS) entry which is preliminary data.</text>
</comment>
<dbReference type="InterPro" id="IPR043129">
    <property type="entry name" value="ATPase_NBD"/>
</dbReference>
<dbReference type="InterPro" id="IPR022496">
    <property type="entry name" value="T6A_TsaB"/>
</dbReference>
<dbReference type="EMBL" id="JACJQU010000013">
    <property type="protein sequence ID" value="MBD2295555.1"/>
    <property type="molecule type" value="Genomic_DNA"/>
</dbReference>
<organism evidence="2 3">
    <name type="scientific">Anabaena sphaerica FACHB-251</name>
    <dbReference type="NCBI Taxonomy" id="2692883"/>
    <lineage>
        <taxon>Bacteria</taxon>
        <taxon>Bacillati</taxon>
        <taxon>Cyanobacteriota</taxon>
        <taxon>Cyanophyceae</taxon>
        <taxon>Nostocales</taxon>
        <taxon>Nostocaceae</taxon>
        <taxon>Anabaena</taxon>
    </lineage>
</organism>
<proteinExistence type="predicted"/>
<dbReference type="NCBIfam" id="TIGR03725">
    <property type="entry name" value="T6A_YeaZ"/>
    <property type="match status" value="1"/>
</dbReference>
<dbReference type="SUPFAM" id="SSF53067">
    <property type="entry name" value="Actin-like ATPase domain"/>
    <property type="match status" value="2"/>
</dbReference>
<dbReference type="InterPro" id="IPR000905">
    <property type="entry name" value="Gcp-like_dom"/>
</dbReference>
<accession>A0A926WJY9</accession>